<feature type="transmembrane region" description="Helical" evidence="2">
    <location>
        <begin position="320"/>
        <end position="340"/>
    </location>
</feature>
<dbReference type="InterPro" id="IPR013491">
    <property type="entry name" value="Tape_meas_N"/>
</dbReference>
<feature type="transmembrane region" description="Helical" evidence="2">
    <location>
        <begin position="445"/>
        <end position="468"/>
    </location>
</feature>
<keyword evidence="2" id="KW-0472">Membrane</keyword>
<name>A0A8S5LI46_9CAUD</name>
<accession>A0A8S5LI46</accession>
<keyword evidence="2" id="KW-0812">Transmembrane</keyword>
<feature type="transmembrane region" description="Helical" evidence="2">
    <location>
        <begin position="540"/>
        <end position="560"/>
    </location>
</feature>
<dbReference type="InterPro" id="IPR016024">
    <property type="entry name" value="ARM-type_fold"/>
</dbReference>
<evidence type="ECO:0000313" key="4">
    <source>
        <dbReference type="EMBL" id="DAD69544.1"/>
    </source>
</evidence>
<proteinExistence type="predicted"/>
<feature type="transmembrane region" description="Helical" evidence="2">
    <location>
        <begin position="508"/>
        <end position="533"/>
    </location>
</feature>
<organism evidence="4">
    <name type="scientific">Myoviridae sp. ctbwh6</name>
    <dbReference type="NCBI Taxonomy" id="2827611"/>
    <lineage>
        <taxon>Viruses</taxon>
        <taxon>Duplodnaviria</taxon>
        <taxon>Heunggongvirae</taxon>
        <taxon>Uroviricota</taxon>
        <taxon>Caudoviricetes</taxon>
    </lineage>
</organism>
<evidence type="ECO:0000256" key="1">
    <source>
        <dbReference type="ARBA" id="ARBA00022465"/>
    </source>
</evidence>
<evidence type="ECO:0000259" key="3">
    <source>
        <dbReference type="Pfam" id="PF20155"/>
    </source>
</evidence>
<dbReference type="NCBIfam" id="TIGR02675">
    <property type="entry name" value="tape_meas_nterm"/>
    <property type="match status" value="1"/>
</dbReference>
<reference evidence="4" key="1">
    <citation type="journal article" date="2021" name="Proc. Natl. Acad. Sci. U.S.A.">
        <title>A Catalog of Tens of Thousands of Viruses from Human Metagenomes Reveals Hidden Associations with Chronic Diseases.</title>
        <authorList>
            <person name="Tisza M.J."/>
            <person name="Buck C.B."/>
        </authorList>
    </citation>
    <scope>NUCLEOTIDE SEQUENCE</scope>
    <source>
        <strain evidence="4">Ctbwh6</strain>
    </source>
</reference>
<keyword evidence="1" id="KW-1245">Viral tail assembly</keyword>
<keyword evidence="1" id="KW-1188">Viral release from host cell</keyword>
<dbReference type="GO" id="GO:0098003">
    <property type="term" value="P:viral tail assembly"/>
    <property type="evidence" value="ECO:0007669"/>
    <property type="project" value="UniProtKB-KW"/>
</dbReference>
<evidence type="ECO:0000256" key="2">
    <source>
        <dbReference type="SAM" id="Phobius"/>
    </source>
</evidence>
<feature type="transmembrane region" description="Helical" evidence="2">
    <location>
        <begin position="475"/>
        <end position="502"/>
    </location>
</feature>
<dbReference type="EMBL" id="BK015852">
    <property type="protein sequence ID" value="DAD69544.1"/>
    <property type="molecule type" value="Genomic_DNA"/>
</dbReference>
<keyword evidence="2" id="KW-1133">Transmembrane helix</keyword>
<feature type="domain" description="Tape measure protein N-terminal" evidence="3">
    <location>
        <begin position="54"/>
        <end position="239"/>
    </location>
</feature>
<sequence>MATTLREIGFKLGYDVDKASEKKAEDSIKSLKDTATKLLGAIGIGFSLVKINGLIEEFGAVNNGIRSIVDSTEEAAEAQQTVLKAANDCRMSYADMATTVSNLSKATGDIFNVDDAANYAAAVTKVMKTAGRSDSTITGVIEGMNKSFQKGVMDTETLNKMLEDAPETADVLAKHLGVAKSQLLDMASNGTIKVNDLKDAFLESADEIDAAYANVNLTVTDAIKNIRNTWGLWLADMDKTFGVTNSIARAMVKLSDTAMTFAQRIKTRLEWLADKLGGTDKLLKLIAITVGAVFLAINAGKIVSFLKNVRSLLTAHNVKILAIIAAIVLLALLVEDFFAFMKGENSLIGEILERNGVDVDAFRQACKDLWEQVKDIIDVFKQFARTIGNQLLSALKQVLPLLGKLVAAILPVILELAQQIVSFIGRLAQTVLPMIVSMVERLLPFLIQIIETILPLVISLIETLLPLFMQIIEAVLPIIISLIETLLPLVMQIIEAVLPVILELIEAIVPILVQIVETILPVVLELISALLPIIEPIMTIVANLVQSLLPVLVSLLNAILPILEPILAILQPIADILGVIINAIAKVVGWVADGLGWIVDKIFGGGGDTSAAEKVNAYAGGTDNSSETFIAGEEGPELVTGARGRKVFTALETGKIFRAMAMLGKAATAKPSTITNSTSSRTINQYNEFTNTFNGDRAGQAKSEAAMSSASDNAVDAMARALAFAR</sequence>
<feature type="transmembrane region" description="Helical" evidence="2">
    <location>
        <begin position="282"/>
        <end position="300"/>
    </location>
</feature>
<dbReference type="Pfam" id="PF20155">
    <property type="entry name" value="TMP_3"/>
    <property type="match status" value="1"/>
</dbReference>
<dbReference type="SUPFAM" id="SSF48371">
    <property type="entry name" value="ARM repeat"/>
    <property type="match status" value="1"/>
</dbReference>
<protein>
    <submittedName>
        <fullName evidence="4">Tail length tape measure protein</fullName>
    </submittedName>
</protein>